<protein>
    <submittedName>
        <fullName evidence="1">Uncharacterized protein</fullName>
    </submittedName>
</protein>
<accession>A0A2X0PYG6</accession>
<name>A0A2X0PYG6_LACHE</name>
<organism evidence="1">
    <name type="scientific">Lactobacillus helveticus</name>
    <name type="common">Lactobacillus suntoryeus</name>
    <dbReference type="NCBI Taxonomy" id="1587"/>
    <lineage>
        <taxon>Bacteria</taxon>
        <taxon>Bacillati</taxon>
        <taxon>Bacillota</taxon>
        <taxon>Bacilli</taxon>
        <taxon>Lactobacillales</taxon>
        <taxon>Lactobacillaceae</taxon>
        <taxon>Lactobacillus</taxon>
    </lineage>
</organism>
<sequence>MMTKKYIRLIYLTLIATLVFPVIVLWIAESFSPNVDNGLMMIFLLAIFVGLFSARYTISWLIIILTTIAAGFLLLGYVVMPASEKLALIIVLPIEATLLSILRHHILEWRIISAREKDVQRHVAHYNLNVKLQTYYNANKFYQRELQQIENYADLNLWTYVGLIRCERYKQLSEYYPDEYLRILRQIAKDLKISRLKSEFIYYIADGTFMVISPQITREMMEKINTITKENLRKMSIPIPIDLKMSMQKIDLENYQEFPELSKLAKHLHRGLETDIIVEYLKEDQDD</sequence>
<proteinExistence type="predicted"/>
<reference evidence="1" key="1">
    <citation type="submission" date="2018-01" db="EMBL/GenBank/DDBJ databases">
        <authorList>
            <person name="Gaut B.S."/>
            <person name="Morton B.R."/>
            <person name="Clegg M.T."/>
            <person name="Duvall M.R."/>
        </authorList>
    </citation>
    <scope>NUCLEOTIDE SEQUENCE</scope>
    <source>
        <strain evidence="1">Lactobacillus helveticus</strain>
    </source>
</reference>
<dbReference type="AlphaFoldDB" id="A0A2X0PYG6"/>
<evidence type="ECO:0000313" key="1">
    <source>
        <dbReference type="EMBL" id="SPB24329.1"/>
    </source>
</evidence>
<dbReference type="EMBL" id="OGTV01000056">
    <property type="protein sequence ID" value="SPB24329.1"/>
    <property type="molecule type" value="Genomic_DNA"/>
</dbReference>
<gene>
    <name evidence="1" type="ORF">BDKNPLJD_01059</name>
</gene>